<dbReference type="InterPro" id="IPR041164">
    <property type="entry name" value="LDcluster4"/>
</dbReference>
<name>A0A497ENU2_9CREN</name>
<evidence type="ECO:0000313" key="3">
    <source>
        <dbReference type="Proteomes" id="UP000272051"/>
    </source>
</evidence>
<dbReference type="Proteomes" id="UP000278475">
    <property type="component" value="Unassembled WGS sequence"/>
</dbReference>
<evidence type="ECO:0000313" key="1">
    <source>
        <dbReference type="EMBL" id="RLE48301.1"/>
    </source>
</evidence>
<gene>
    <name evidence="1" type="ORF">DRJ31_07515</name>
    <name evidence="2" type="ORF">DRJ33_05675</name>
</gene>
<dbReference type="EMBL" id="QMQX01000100">
    <property type="protein sequence ID" value="RLE51561.1"/>
    <property type="molecule type" value="Genomic_DNA"/>
</dbReference>
<dbReference type="PANTHER" id="PTHR43393:SF3">
    <property type="entry name" value="LYSINE DECARBOXYLASE-LIKE PROTEIN"/>
    <property type="match status" value="1"/>
</dbReference>
<dbReference type="InterPro" id="IPR052341">
    <property type="entry name" value="LOG_family_nucleotidases"/>
</dbReference>
<dbReference type="GO" id="GO:0005829">
    <property type="term" value="C:cytosol"/>
    <property type="evidence" value="ECO:0007669"/>
    <property type="project" value="TreeGrafter"/>
</dbReference>
<dbReference type="InterPro" id="IPR005268">
    <property type="entry name" value="CHP00725"/>
</dbReference>
<dbReference type="Gene3D" id="3.40.50.450">
    <property type="match status" value="1"/>
</dbReference>
<evidence type="ECO:0000313" key="4">
    <source>
        <dbReference type="Proteomes" id="UP000278475"/>
    </source>
</evidence>
<dbReference type="Proteomes" id="UP000272051">
    <property type="component" value="Unassembled WGS sequence"/>
</dbReference>
<sequence length="188" mass="20453">MVQIGIFTTYDVPSDDVIEKAKLVALKLVEKGCVIITGGDGGVMRVIAEEARRRGGIVVGILSYEIEEANVNSALYNPFNTVEIRTGLTYSARSAIVARSSDAAIVIGGGAGTLTEVCMAYNMGIPLVVLEGTGMVADKLKSMFPSGYLDHRENVKLHFTKDPVEAVEIAYRLAVEKSFRRYRMAFRV</sequence>
<protein>
    <submittedName>
        <fullName evidence="1">TIGR00725 family protein</fullName>
    </submittedName>
</protein>
<accession>A0A497ENU2</accession>
<proteinExistence type="predicted"/>
<dbReference type="Pfam" id="PF18306">
    <property type="entry name" value="LDcluster4"/>
    <property type="match status" value="1"/>
</dbReference>
<dbReference type="AlphaFoldDB" id="A0A497ENU2"/>
<evidence type="ECO:0000313" key="2">
    <source>
        <dbReference type="EMBL" id="RLE51561.1"/>
    </source>
</evidence>
<reference evidence="3 4" key="1">
    <citation type="submission" date="2018-06" db="EMBL/GenBank/DDBJ databases">
        <title>Extensive metabolic versatility and redundancy in microbially diverse, dynamic hydrothermal sediments.</title>
        <authorList>
            <person name="Dombrowski N."/>
            <person name="Teske A."/>
            <person name="Baker B.J."/>
        </authorList>
    </citation>
    <scope>NUCLEOTIDE SEQUENCE [LARGE SCALE GENOMIC DNA]</scope>
    <source>
        <strain evidence="2">B34_G17</strain>
        <strain evidence="1">B66_G16</strain>
    </source>
</reference>
<dbReference type="NCBIfam" id="TIGR00725">
    <property type="entry name" value="TIGR00725 family protein"/>
    <property type="match status" value="1"/>
</dbReference>
<dbReference type="EMBL" id="QMQV01000082">
    <property type="protein sequence ID" value="RLE48301.1"/>
    <property type="molecule type" value="Genomic_DNA"/>
</dbReference>
<dbReference type="SUPFAM" id="SSF102405">
    <property type="entry name" value="MCP/YpsA-like"/>
    <property type="match status" value="1"/>
</dbReference>
<organism evidence="1 4">
    <name type="scientific">Thermoproteota archaeon</name>
    <dbReference type="NCBI Taxonomy" id="2056631"/>
    <lineage>
        <taxon>Archaea</taxon>
        <taxon>Thermoproteota</taxon>
    </lineage>
</organism>
<comment type="caution">
    <text evidence="1">The sequence shown here is derived from an EMBL/GenBank/DDBJ whole genome shotgun (WGS) entry which is preliminary data.</text>
</comment>
<dbReference type="PANTHER" id="PTHR43393">
    <property type="entry name" value="CYTOKININ RIBOSIDE 5'-MONOPHOSPHATE PHOSPHORIBOHYDROLASE"/>
    <property type="match status" value="1"/>
</dbReference>